<keyword evidence="12" id="KW-1185">Reference proteome</keyword>
<keyword evidence="5" id="KW-0653">Protein transport</keyword>
<evidence type="ECO:0000313" key="11">
    <source>
        <dbReference type="EMBL" id="QTD48108.1"/>
    </source>
</evidence>
<reference evidence="11" key="1">
    <citation type="submission" date="2021-03" db="EMBL/GenBank/DDBJ databases">
        <title>Acanthopleuribacteraceae sp. M133.</title>
        <authorList>
            <person name="Wang G."/>
        </authorList>
    </citation>
    <scope>NUCLEOTIDE SEQUENCE</scope>
    <source>
        <strain evidence="11">M133</strain>
    </source>
</reference>
<feature type="transmembrane region" description="Helical" evidence="9">
    <location>
        <begin position="384"/>
        <end position="405"/>
    </location>
</feature>
<evidence type="ECO:0000256" key="1">
    <source>
        <dbReference type="ARBA" id="ARBA00004651"/>
    </source>
</evidence>
<feature type="transmembrane region" description="Helical" evidence="9">
    <location>
        <begin position="106"/>
        <end position="124"/>
    </location>
</feature>
<feature type="transmembrane region" description="Helical" evidence="9">
    <location>
        <begin position="325"/>
        <end position="342"/>
    </location>
</feature>
<feature type="transmembrane region" description="Helical" evidence="9">
    <location>
        <begin position="459"/>
        <end position="482"/>
    </location>
</feature>
<dbReference type="RefSeq" id="WP_237377769.1">
    <property type="nucleotide sequence ID" value="NZ_CP071793.1"/>
</dbReference>
<dbReference type="InterPro" id="IPR018456">
    <property type="entry name" value="PTR2_symporter_CS"/>
</dbReference>
<dbReference type="EMBL" id="CP071793">
    <property type="protein sequence ID" value="QTD48108.1"/>
    <property type="molecule type" value="Genomic_DNA"/>
</dbReference>
<dbReference type="PANTHER" id="PTHR23517">
    <property type="entry name" value="RESISTANCE PROTEIN MDTM, PUTATIVE-RELATED-RELATED"/>
    <property type="match status" value="1"/>
</dbReference>
<evidence type="ECO:0000259" key="10">
    <source>
        <dbReference type="PROSITE" id="PS50850"/>
    </source>
</evidence>
<sequence>MTEVKHSHPRGLYVLFMAEMWERFSYYGMRALLVLYCAKQLFAHMDNPDSEAVAVYGSYTALVYLTPLIGGLIADRILGFRKAVILGGILMSIGHFVMAFEQEQVFYLALAFIIVGNGFFKPNISSIVGRLYDEGDARRDAGFTIFYMGINLGAFLAPLICGYVGEQIGWHYGFGLAGIGMVLGLLQFIYGRKHLKERAEPPDADALKHQVLPGVNKEWAVYIGSFLAVFVFWQLVQLHTFVTYMLGTIAALSVLLVAGYGISKCERIESHRLFVALVLIIFSVPFWAFFEQAGSSMNLFTDEFVNRVMFNFEIPASVFQSVNSLFILLYAIPFSMLWIWLAERDKEPSTPFKFGLGIAQVGLGFVCLWYGATTAKDGGQVAMVWLILGYMFHTTGELCVSPVGLSMVTKLSPQRITGLMMGMWFLFTAFANNLAGIIAKFTTGGEAAEAGSGVMAYGSVFGTVAGLAFGFGFFVLVIAPLLKKGMHGIN</sequence>
<feature type="transmembrane region" description="Helical" evidence="9">
    <location>
        <begin position="54"/>
        <end position="74"/>
    </location>
</feature>
<keyword evidence="5" id="KW-0571">Peptide transport</keyword>
<dbReference type="InterPro" id="IPR036259">
    <property type="entry name" value="MFS_trans_sf"/>
</dbReference>
<dbReference type="PROSITE" id="PS50850">
    <property type="entry name" value="MFS"/>
    <property type="match status" value="1"/>
</dbReference>
<feature type="transmembrane region" description="Helical" evidence="9">
    <location>
        <begin position="145"/>
        <end position="165"/>
    </location>
</feature>
<proteinExistence type="inferred from homology"/>
<dbReference type="InterPro" id="IPR005279">
    <property type="entry name" value="Dipep/tripep_permease"/>
</dbReference>
<protein>
    <submittedName>
        <fullName evidence="11">Peptide MFS transporter</fullName>
    </submittedName>
</protein>
<dbReference type="AlphaFoldDB" id="A0A8A4TH93"/>
<gene>
    <name evidence="11" type="ORF">J3U87_21190</name>
</gene>
<feature type="transmembrane region" description="Helical" evidence="9">
    <location>
        <begin position="83"/>
        <end position="100"/>
    </location>
</feature>
<evidence type="ECO:0000256" key="9">
    <source>
        <dbReference type="SAM" id="Phobius"/>
    </source>
</evidence>
<keyword evidence="6 9" id="KW-1133">Transmembrane helix</keyword>
<dbReference type="NCBIfam" id="TIGR00924">
    <property type="entry name" value="yjdL_sub1_fam"/>
    <property type="match status" value="1"/>
</dbReference>
<name>A0A8A4TH93_SULCO</name>
<feature type="transmembrane region" description="Helical" evidence="9">
    <location>
        <begin position="219"/>
        <end position="236"/>
    </location>
</feature>
<dbReference type="GO" id="GO:0006857">
    <property type="term" value="P:oligopeptide transport"/>
    <property type="evidence" value="ECO:0007669"/>
    <property type="project" value="InterPro"/>
</dbReference>
<evidence type="ECO:0000256" key="5">
    <source>
        <dbReference type="ARBA" id="ARBA00022856"/>
    </source>
</evidence>
<dbReference type="Proteomes" id="UP000663929">
    <property type="component" value="Chromosome"/>
</dbReference>
<accession>A0A8A4TH93</accession>
<dbReference type="InterPro" id="IPR050171">
    <property type="entry name" value="MFS_Transporters"/>
</dbReference>
<dbReference type="InterPro" id="IPR000109">
    <property type="entry name" value="POT_fam"/>
</dbReference>
<feature type="transmembrane region" description="Helical" evidence="9">
    <location>
        <begin position="242"/>
        <end position="261"/>
    </location>
</feature>
<evidence type="ECO:0000313" key="12">
    <source>
        <dbReference type="Proteomes" id="UP000663929"/>
    </source>
</evidence>
<feature type="domain" description="Major facilitator superfamily (MFS) profile" evidence="10">
    <location>
        <begin position="11"/>
        <end position="483"/>
    </location>
</feature>
<organism evidence="11 12">
    <name type="scientific">Sulfidibacter corallicola</name>
    <dbReference type="NCBI Taxonomy" id="2818388"/>
    <lineage>
        <taxon>Bacteria</taxon>
        <taxon>Pseudomonadati</taxon>
        <taxon>Acidobacteriota</taxon>
        <taxon>Holophagae</taxon>
        <taxon>Acanthopleuribacterales</taxon>
        <taxon>Acanthopleuribacteraceae</taxon>
        <taxon>Sulfidibacter</taxon>
    </lineage>
</organism>
<dbReference type="PROSITE" id="PS01023">
    <property type="entry name" value="PTR2_2"/>
    <property type="match status" value="1"/>
</dbReference>
<dbReference type="PROSITE" id="PS01022">
    <property type="entry name" value="PTR2_1"/>
    <property type="match status" value="1"/>
</dbReference>
<dbReference type="Gene3D" id="1.20.1250.20">
    <property type="entry name" value="MFS general substrate transporter like domains"/>
    <property type="match status" value="1"/>
</dbReference>
<feature type="transmembrane region" description="Helical" evidence="9">
    <location>
        <begin position="354"/>
        <end position="372"/>
    </location>
</feature>
<dbReference type="InterPro" id="IPR020846">
    <property type="entry name" value="MFS_dom"/>
</dbReference>
<evidence type="ECO:0000256" key="3">
    <source>
        <dbReference type="ARBA" id="ARBA00022475"/>
    </source>
</evidence>
<dbReference type="Pfam" id="PF00854">
    <property type="entry name" value="PTR2"/>
    <property type="match status" value="1"/>
</dbReference>
<evidence type="ECO:0000256" key="7">
    <source>
        <dbReference type="ARBA" id="ARBA00023136"/>
    </source>
</evidence>
<keyword evidence="3" id="KW-1003">Cell membrane</keyword>
<evidence type="ECO:0000256" key="4">
    <source>
        <dbReference type="ARBA" id="ARBA00022692"/>
    </source>
</evidence>
<comment type="similarity">
    <text evidence="8">Belongs to the major facilitator superfamily. Proton-dependent oligopeptide transporter (POT/PTR) (TC 2.A.17) family.</text>
</comment>
<dbReference type="GO" id="GO:0005886">
    <property type="term" value="C:plasma membrane"/>
    <property type="evidence" value="ECO:0007669"/>
    <property type="project" value="UniProtKB-SubCell"/>
</dbReference>
<keyword evidence="2 8" id="KW-0813">Transport</keyword>
<dbReference type="CDD" id="cd17346">
    <property type="entry name" value="MFS_DtpA_like"/>
    <property type="match status" value="1"/>
</dbReference>
<feature type="transmembrane region" description="Helical" evidence="9">
    <location>
        <begin position="273"/>
        <end position="290"/>
    </location>
</feature>
<evidence type="ECO:0000256" key="2">
    <source>
        <dbReference type="ARBA" id="ARBA00022448"/>
    </source>
</evidence>
<comment type="subcellular location">
    <subcellularLocation>
        <location evidence="1">Cell membrane</location>
        <topology evidence="1">Multi-pass membrane protein</topology>
    </subcellularLocation>
    <subcellularLocation>
        <location evidence="8">Membrane</location>
        <topology evidence="8">Multi-pass membrane protein</topology>
    </subcellularLocation>
</comment>
<dbReference type="KEGG" id="scor:J3U87_21190"/>
<keyword evidence="4 8" id="KW-0812">Transmembrane</keyword>
<feature type="transmembrane region" description="Helical" evidence="9">
    <location>
        <begin position="417"/>
        <end position="439"/>
    </location>
</feature>
<dbReference type="SUPFAM" id="SSF103473">
    <property type="entry name" value="MFS general substrate transporter"/>
    <property type="match status" value="1"/>
</dbReference>
<feature type="transmembrane region" description="Helical" evidence="9">
    <location>
        <begin position="171"/>
        <end position="190"/>
    </location>
</feature>
<dbReference type="GO" id="GO:1904680">
    <property type="term" value="F:peptide transmembrane transporter activity"/>
    <property type="evidence" value="ECO:0007669"/>
    <property type="project" value="InterPro"/>
</dbReference>
<dbReference type="PANTHER" id="PTHR23517:SF15">
    <property type="entry name" value="PROTON-DEPENDENT OLIGOPEPTIDE FAMILY TRANSPORT PROTEIN"/>
    <property type="match status" value="1"/>
</dbReference>
<evidence type="ECO:0000256" key="6">
    <source>
        <dbReference type="ARBA" id="ARBA00022989"/>
    </source>
</evidence>
<keyword evidence="7 9" id="KW-0472">Membrane</keyword>
<evidence type="ECO:0000256" key="8">
    <source>
        <dbReference type="RuleBase" id="RU003755"/>
    </source>
</evidence>